<dbReference type="PANTHER" id="PTHR10226">
    <property type="entry name" value="A KINASE ANCHOR PROTEIN"/>
    <property type="match status" value="1"/>
</dbReference>
<dbReference type="GeneID" id="100145197"/>
<reference evidence="4" key="3">
    <citation type="submission" date="2025-04" db="UniProtKB">
        <authorList>
            <consortium name="RefSeq"/>
        </authorList>
    </citation>
    <scope>IDENTIFICATION</scope>
    <source>
        <strain evidence="4">Nigerian</strain>
        <tissue evidence="4">Liver and blood</tissue>
    </source>
</reference>
<organism evidence="2">
    <name type="scientific">Xenopus tropicalis</name>
    <name type="common">Western clawed frog</name>
    <name type="synonym">Silurana tropicalis</name>
    <dbReference type="NCBI Taxonomy" id="8364"/>
    <lineage>
        <taxon>Eukaryota</taxon>
        <taxon>Metazoa</taxon>
        <taxon>Chordata</taxon>
        <taxon>Craniata</taxon>
        <taxon>Vertebrata</taxon>
        <taxon>Euteleostomi</taxon>
        <taxon>Amphibia</taxon>
        <taxon>Batrachia</taxon>
        <taxon>Anura</taxon>
        <taxon>Pipoidea</taxon>
        <taxon>Pipidae</taxon>
        <taxon>Xenopodinae</taxon>
        <taxon>Xenopus</taxon>
        <taxon>Silurana</taxon>
    </lineage>
</organism>
<evidence type="ECO:0000313" key="3">
    <source>
        <dbReference type="Proteomes" id="UP000008143"/>
    </source>
</evidence>
<feature type="compositionally biased region" description="Low complexity" evidence="1">
    <location>
        <begin position="1681"/>
        <end position="1691"/>
    </location>
</feature>
<feature type="region of interest" description="Disordered" evidence="1">
    <location>
        <begin position="1135"/>
        <end position="1156"/>
    </location>
</feature>
<feature type="compositionally biased region" description="Acidic residues" evidence="1">
    <location>
        <begin position="1144"/>
        <end position="1154"/>
    </location>
</feature>
<evidence type="ECO:0000256" key="1">
    <source>
        <dbReference type="SAM" id="MobiDB-lite"/>
    </source>
</evidence>
<feature type="compositionally biased region" description="Polar residues" evidence="1">
    <location>
        <begin position="1693"/>
        <end position="1703"/>
    </location>
</feature>
<dbReference type="PANTHER" id="PTHR10226:SF3">
    <property type="entry name" value="A-KINASE ANCHOR PROTEIN 11"/>
    <property type="match status" value="1"/>
</dbReference>
<dbReference type="GO" id="GO:0051018">
    <property type="term" value="F:protein kinase A binding"/>
    <property type="evidence" value="ECO:0000318"/>
    <property type="project" value="GO_Central"/>
</dbReference>
<dbReference type="Bgee" id="ENSXETG00000014581">
    <property type="expression patterns" value="Expressed in brain and 11 other cell types or tissues"/>
</dbReference>
<dbReference type="InterPro" id="IPR008382">
    <property type="entry name" value="SPHK1-interactor_AKAP_110"/>
</dbReference>
<dbReference type="OMA" id="GPLNQSQ"/>
<dbReference type="OrthoDB" id="9943913at2759"/>
<feature type="compositionally biased region" description="Basic and acidic residues" evidence="1">
    <location>
        <begin position="201"/>
        <end position="212"/>
    </location>
</feature>
<dbReference type="GeneTree" id="ENSGT00940000153313"/>
<protein>
    <submittedName>
        <fullName evidence="4">A-kinase anchor protein 11 isoform X1</fullName>
    </submittedName>
    <submittedName>
        <fullName evidence="2">A-kinase-anchoring protein 11</fullName>
    </submittedName>
</protein>
<reference evidence="2" key="1">
    <citation type="journal article" date="2010" name="Science">
        <title>The genome of the Western clawed frog Xenopus tropicalis.</title>
        <authorList>
            <person name="Hellsten U."/>
            <person name="Harland R.M."/>
            <person name="Gilchrist M.J."/>
            <person name="Hendrix D."/>
            <person name="Jurka J."/>
            <person name="Kapitonov V."/>
            <person name="Ovcharenko I."/>
            <person name="Putnam N.H."/>
            <person name="Shu S."/>
            <person name="Taher L."/>
            <person name="Blitz I.L."/>
            <person name="Blumberg B."/>
            <person name="Dichmann D.S."/>
            <person name="Dubchak I."/>
            <person name="Amaya E."/>
            <person name="Detter J.C."/>
            <person name="Fletcher R."/>
            <person name="Gerhard D.S."/>
            <person name="Goodstein D."/>
            <person name="Graves T."/>
            <person name="Grigoriev I.V."/>
            <person name="Grimwood J."/>
            <person name="Kawashima T."/>
            <person name="Lindquist E."/>
            <person name="Lucas S.M."/>
            <person name="Mead P.E."/>
            <person name="Mitros T."/>
            <person name="Ogino H."/>
            <person name="Ohta Y."/>
            <person name="Poliakov A.V."/>
            <person name="Pollet N."/>
            <person name="Robert J."/>
            <person name="Salamov A."/>
            <person name="Sater A.K."/>
            <person name="Schmutz J."/>
            <person name="Terry A."/>
            <person name="Vize P.D."/>
            <person name="Warren W.C."/>
            <person name="Wells D."/>
            <person name="Wills A."/>
            <person name="Wilson R.K."/>
            <person name="Zimmerman L.B."/>
            <person name="Zorn A.M."/>
            <person name="Grainger R."/>
            <person name="Grammer T."/>
            <person name="Khokha M.K."/>
            <person name="Richardson P.M."/>
            <person name="Rokhsar D.S."/>
        </authorList>
    </citation>
    <scope>NUCLEOTIDE SEQUENCE [LARGE SCALE GENOMIC DNA]</scope>
    <source>
        <strain evidence="2">Nigerian</strain>
    </source>
</reference>
<feature type="compositionally biased region" description="Basic and acidic residues" evidence="1">
    <location>
        <begin position="1400"/>
        <end position="1413"/>
    </location>
</feature>
<dbReference type="CTD" id="11215"/>
<dbReference type="Xenbase" id="XB-GENE-968300">
    <property type="gene designation" value="akap11"/>
</dbReference>
<dbReference type="AGR" id="Xenbase:XB-GENE-968300"/>
<dbReference type="GO" id="GO:0005737">
    <property type="term" value="C:cytoplasm"/>
    <property type="evidence" value="ECO:0000318"/>
    <property type="project" value="GO_Central"/>
</dbReference>
<sequence>MATCTRKQGCQAKPKLSMKKENISDAFLMSLKSLLESKKELCRIAEGFKGVKKENVMELTFLGLSEESEPLQDVEALHLDLPELIRSLHLCSLNDCEVILLKHGKEGTTSCATQGCFSGALCVMSSPTFTYLKSDSLFNLMSKYTTGIRYTMDHQFLSDTLRKASHSEEDDTNQSVSSIEDDFVTAFEHLDEEDLTTSGNQEREHETMRSQRDAASQTQPTHCVDVRGSKIIFSSLRRRSSLKSATLMGLMGFPDLSASVKNTVTSSVCDSWKQMSFSVQDKTVFTPPSAESSESECSSPSPIIFLDEEGYQKSLRAKLNLPKIPVVKDDVEDSDSELSEFFDSFDQFDETEASLERNEKPAQKNVLASPPKKRKCIAMNPQKFKSDRIILSANVKKPTPRKPESPYNNICEVTDSHRPVKAAVEDTGTLFSPIRSSAFSPLSISTPAECLYTLECNGRASEKERVYSTYSNYANCVCFQMFDSVLNTKPPISNDLSKKAVEKSMKLKRKSYNKESERKLKSKQKIVKSGIQKFASELVEKSFGSAFKDLQRGVSSCTSALCQLAARLTSYVFQMAFYEIRRMQAFSIKKRAINSLANLMVSEVITSALQELHYIKKQMVTNAVTRFAADLAEELVFEGIMEVCQFSHPPTPVAAPWQTFDYDDVIVSSYAKDLSESVIQEAFIELSQVNVTFTTQAAISVSMDNLKYVSSESMMQSTQTSVAFPNMPSRIQSPLVAENDKETDYTVHHALLFTSGLISSVPVPVAAKALTFYKTSNEALGRDDCADVSVRHDMNSSTVDCYSLSTKYRHEIPTTKTTLPVFSNCQQEKQNLQFKKLNEDNEDMKAFSVPMVDMMINEAYDVISASKETQFLAKKVVPSQHIFVDKEQSKLNFADGLAKCILQHSVGESSCTTSNRGMHPKLTSDFVGASADKDRRVADDSEICTNLRKTEEQQLLFTKCCLPSNFASQNTGFSVKSSQEYRGEYGGAFSKSTSEGSSDVSFNKLTSEGITLKRNMQSKDTSYSSIFGLQTCLSHINNFSSVMCSCGDDLSEDKMSQRDSSITTVPNTPPPTPLASYELSPERSMKKLSKKLKGQLAKEFYPATPPSTPHLIASEHDSIKKDDFLLKVMRSLSEEVETSSGDGSSEDEDIEVSEETSQYADYLSTNILSVATEMAADALDDKSVRRSSAKNKPLLHVLSDKWGYPAYMRNISEETLETLSKYAGVIAGEVLHDAKKVVGKKQSTKVKSVCDSDCSHCRKHSRDCRPKEKECICTSMNFKESDPSTLSLPYNNIAAGLTSKYPSCESVTEEYADHIIRVLKMEGGNNELIIDQYASRLVYRAVKSGLQQASKTIKLKCNKKPAPRRNSEANSMQEILRLLSMTQHQEREKQRRRSISNHSFGEESSGHGKDSRRPEFTGLLRFAETLANTITCDVRTKLKISAVSLPKSLTDSCLYTKSKIDETTSDLVKRNVSKSLLPYSQTNKLYHSTGSLNDEGLKEGVIQAIEQYACKVVDSTIGFTLETARLQALENRKNNDKVSHNGKLMHSYGPVCRVCSAKEQGHTQSSCHFLLGPDVSRRMKQCSRSKHNTGQKSRLFHHNIPKIHIDFDKRAMFAEKIVSAAIGKAERELSNTSLAADSGIGPEGISFADSLTTEIMMCAMKNIGHVNQSSDGKDGFQSAESVTSQQTSVSVGDDSTGSWSNLSFEDEHQDESSSFLHLSDSNGNSSSWSSLGLEGDMYEENLSFPPSDSDGAEDRDENREAAAGAPGHLCKTLLIRNVDMGPYVIESQLKATLQWIAASEAGVSELYFVEADKKELLAVSRRLAEKAWTVGDLLQAVVHYCEIAEKLPSFHKPLFGWLLDHS</sequence>
<reference evidence="2" key="2">
    <citation type="submission" date="2020-05" db="UniProtKB">
        <authorList>
            <consortium name="Ensembl"/>
        </authorList>
    </citation>
    <scope>IDENTIFICATION</scope>
</reference>
<feature type="region of interest" description="Disordered" evidence="1">
    <location>
        <begin position="1383"/>
        <end position="1413"/>
    </location>
</feature>
<feature type="region of interest" description="Disordered" evidence="1">
    <location>
        <begin position="194"/>
        <end position="221"/>
    </location>
</feature>
<evidence type="ECO:0000313" key="4">
    <source>
        <dbReference type="RefSeq" id="XP_012811912.2"/>
    </source>
</evidence>
<feature type="region of interest" description="Disordered" evidence="1">
    <location>
        <begin position="1739"/>
        <end position="1764"/>
    </location>
</feature>
<gene>
    <name evidence="2 4 5" type="primary">akap11</name>
    <name evidence="4" type="synonym">akap220</name>
    <name evidence="4" type="synonym">prka11</name>
</gene>
<dbReference type="Proteomes" id="UP000008143">
    <property type="component" value="Chromosome 2"/>
</dbReference>
<feature type="region of interest" description="Disordered" evidence="1">
    <location>
        <begin position="1055"/>
        <end position="1078"/>
    </location>
</feature>
<name>A0A6I8REM3_XENTR</name>
<keyword evidence="3" id="KW-1185">Reference proteome</keyword>
<dbReference type="Ensembl" id="ENSXETT00000096060">
    <property type="protein sequence ID" value="ENSXETP00000083960"/>
    <property type="gene ID" value="ENSXETG00000014581"/>
</dbReference>
<dbReference type="GO" id="GO:0007178">
    <property type="term" value="P:cell surface receptor protein serine/threonine kinase signaling pathway"/>
    <property type="evidence" value="ECO:0000318"/>
    <property type="project" value="GO_Central"/>
</dbReference>
<accession>A0A6I8REM3</accession>
<dbReference type="GO" id="GO:0008104">
    <property type="term" value="P:intracellular protein localization"/>
    <property type="evidence" value="ECO:0000318"/>
    <property type="project" value="GO_Central"/>
</dbReference>
<proteinExistence type="predicted"/>
<evidence type="ECO:0000313" key="5">
    <source>
        <dbReference type="Xenbase" id="XB-GENE-968300"/>
    </source>
</evidence>
<feature type="region of interest" description="Disordered" evidence="1">
    <location>
        <begin position="1669"/>
        <end position="1706"/>
    </location>
</feature>
<evidence type="ECO:0000313" key="2">
    <source>
        <dbReference type="Ensembl" id="ENSXETP00000083960"/>
    </source>
</evidence>
<dbReference type="RefSeq" id="XP_012811912.2">
    <property type="nucleotide sequence ID" value="XM_012956458.3"/>
</dbReference>